<accession>A0A2S6ILE8</accession>
<keyword evidence="2" id="KW-1185">Reference proteome</keyword>
<proteinExistence type="predicted"/>
<dbReference type="RefSeq" id="WP_170034579.1">
    <property type="nucleotide sequence ID" value="NZ_MQVW01000024.1"/>
</dbReference>
<sequence>MQLTLIKNENAMRIVHNGRMSSKNYQLTVVHKRVDKPVIQLIASTI</sequence>
<dbReference type="EMBL" id="PTJE01000003">
    <property type="protein sequence ID" value="PPK95039.1"/>
    <property type="molecule type" value="Genomic_DNA"/>
</dbReference>
<evidence type="ECO:0000313" key="1">
    <source>
        <dbReference type="EMBL" id="PPK95039.1"/>
    </source>
</evidence>
<organism evidence="1 2">
    <name type="scientific">Nonlabens xylanidelens</name>
    <dbReference type="NCBI Taxonomy" id="191564"/>
    <lineage>
        <taxon>Bacteria</taxon>
        <taxon>Pseudomonadati</taxon>
        <taxon>Bacteroidota</taxon>
        <taxon>Flavobacteriia</taxon>
        <taxon>Flavobacteriales</taxon>
        <taxon>Flavobacteriaceae</taxon>
        <taxon>Nonlabens</taxon>
    </lineage>
</organism>
<dbReference type="AlphaFoldDB" id="A0A2S6ILE8"/>
<reference evidence="1 2" key="1">
    <citation type="submission" date="2018-02" db="EMBL/GenBank/DDBJ databases">
        <title>Genomic Encyclopedia of Archaeal and Bacterial Type Strains, Phase II (KMG-II): from individual species to whole genera.</title>
        <authorList>
            <person name="Goeker M."/>
        </authorList>
    </citation>
    <scope>NUCLEOTIDE SEQUENCE [LARGE SCALE GENOMIC DNA]</scope>
    <source>
        <strain evidence="1 2">DSM 16809</strain>
    </source>
</reference>
<comment type="caution">
    <text evidence="1">The sequence shown here is derived from an EMBL/GenBank/DDBJ whole genome shotgun (WGS) entry which is preliminary data.</text>
</comment>
<dbReference type="Proteomes" id="UP000239002">
    <property type="component" value="Unassembled WGS sequence"/>
</dbReference>
<name>A0A2S6ILE8_9FLAO</name>
<gene>
    <name evidence="1" type="ORF">LY01_01792</name>
</gene>
<evidence type="ECO:0000313" key="2">
    <source>
        <dbReference type="Proteomes" id="UP000239002"/>
    </source>
</evidence>
<protein>
    <submittedName>
        <fullName evidence="1">Uncharacterized protein</fullName>
    </submittedName>
</protein>